<organism evidence="4 5">
    <name type="scientific">Corvus brachyrhynchos</name>
    <name type="common">American crow</name>
    <dbReference type="NCBI Taxonomy" id="85066"/>
    <lineage>
        <taxon>Eukaryota</taxon>
        <taxon>Metazoa</taxon>
        <taxon>Chordata</taxon>
        <taxon>Craniata</taxon>
        <taxon>Vertebrata</taxon>
        <taxon>Euteleostomi</taxon>
        <taxon>Archelosauria</taxon>
        <taxon>Archosauria</taxon>
        <taxon>Dinosauria</taxon>
        <taxon>Saurischia</taxon>
        <taxon>Theropoda</taxon>
        <taxon>Coelurosauria</taxon>
        <taxon>Aves</taxon>
        <taxon>Neognathae</taxon>
        <taxon>Neoaves</taxon>
        <taxon>Telluraves</taxon>
        <taxon>Australaves</taxon>
        <taxon>Passeriformes</taxon>
        <taxon>Corvoidea</taxon>
        <taxon>Corvidae</taxon>
        <taxon>Corvus</taxon>
    </lineage>
</organism>
<proteinExistence type="inferred from homology"/>
<dbReference type="InterPro" id="IPR043128">
    <property type="entry name" value="Rev_trsase/Diguanyl_cyclase"/>
</dbReference>
<dbReference type="STRING" id="85066.A0A091EN91"/>
<feature type="non-terminal residue" evidence="4">
    <location>
        <position position="1"/>
    </location>
</feature>
<dbReference type="Pfam" id="PF17919">
    <property type="entry name" value="RT_RNaseH_2"/>
    <property type="match status" value="1"/>
</dbReference>
<evidence type="ECO:0000259" key="3">
    <source>
        <dbReference type="PROSITE" id="PS50878"/>
    </source>
</evidence>
<dbReference type="Gene3D" id="3.10.10.10">
    <property type="entry name" value="HIV Type 1 Reverse Transcriptase, subunit A, domain 1"/>
    <property type="match status" value="1"/>
</dbReference>
<gene>
    <name evidence="4" type="ORF">N302_07169</name>
</gene>
<dbReference type="InterPro" id="IPR041577">
    <property type="entry name" value="RT_RNaseH_2"/>
</dbReference>
<dbReference type="EC" id="3.1.26.4" evidence="2"/>
<sequence length="236" mass="27189">WYSVIDLKDAFWTCPQAEESGDYFAFQWEDPETNQKQQLRWTSLSQGFVDSPNLFGQALEQLLSQSEPVKGTKLLQYVDDLLVAGPIELDVKETMIRLLNFLGDKGLKLSKTKLQFTEPEVKYVGHWLTKGKKKLDPERVAGIVAPAVIALPSPCTKREIRRVLGLVGYCRQWIESYSEKVKFLYEKLTTDRIKWTEQDEERFKELKEALMTAPVLSLPDVKKQFQLFVDVSNHTA</sequence>
<dbReference type="EMBL" id="KK718625">
    <property type="protein sequence ID" value="KFO57809.1"/>
    <property type="molecule type" value="Genomic_DNA"/>
</dbReference>
<dbReference type="InterPro" id="IPR051320">
    <property type="entry name" value="Viral_Replic_Matur_Polypro"/>
</dbReference>
<feature type="non-terminal residue" evidence="4">
    <location>
        <position position="236"/>
    </location>
</feature>
<reference evidence="4 5" key="1">
    <citation type="submission" date="2014-04" db="EMBL/GenBank/DDBJ databases">
        <title>Genome evolution of avian class.</title>
        <authorList>
            <person name="Zhang G."/>
            <person name="Li C."/>
        </authorList>
    </citation>
    <scope>NUCLEOTIDE SEQUENCE [LARGE SCALE GENOMIC DNA]</scope>
    <source>
        <strain evidence="4">BGI_N302</strain>
    </source>
</reference>
<dbReference type="InterPro" id="IPR043502">
    <property type="entry name" value="DNA/RNA_pol_sf"/>
</dbReference>
<evidence type="ECO:0000256" key="2">
    <source>
        <dbReference type="ARBA" id="ARBA00012180"/>
    </source>
</evidence>
<protein>
    <recommendedName>
        <fullName evidence="2">ribonuclease H</fullName>
        <ecNumber evidence="2">3.1.26.4</ecNumber>
    </recommendedName>
</protein>
<evidence type="ECO:0000313" key="4">
    <source>
        <dbReference type="EMBL" id="KFO57809.1"/>
    </source>
</evidence>
<dbReference type="PANTHER" id="PTHR33064">
    <property type="entry name" value="POL PROTEIN"/>
    <property type="match status" value="1"/>
</dbReference>
<comment type="similarity">
    <text evidence="1">Belongs to the beta type-B retroviral polymerase family. HERV class-II K(HML-2) pol subfamily.</text>
</comment>
<dbReference type="PANTHER" id="PTHR33064:SF37">
    <property type="entry name" value="RIBONUCLEASE H"/>
    <property type="match status" value="1"/>
</dbReference>
<dbReference type="Pfam" id="PF00078">
    <property type="entry name" value="RVT_1"/>
    <property type="match status" value="1"/>
</dbReference>
<dbReference type="Proteomes" id="UP000052976">
    <property type="component" value="Unassembled WGS sequence"/>
</dbReference>
<dbReference type="InterPro" id="IPR000477">
    <property type="entry name" value="RT_dom"/>
</dbReference>
<dbReference type="GO" id="GO:0004523">
    <property type="term" value="F:RNA-DNA hybrid ribonuclease activity"/>
    <property type="evidence" value="ECO:0007669"/>
    <property type="project" value="UniProtKB-EC"/>
</dbReference>
<accession>A0A091EN91</accession>
<keyword evidence="5" id="KW-1185">Reference proteome</keyword>
<dbReference type="AlphaFoldDB" id="A0A091EN91"/>
<feature type="domain" description="Reverse transcriptase" evidence="3">
    <location>
        <begin position="1"/>
        <end position="128"/>
    </location>
</feature>
<dbReference type="SUPFAM" id="SSF56672">
    <property type="entry name" value="DNA/RNA polymerases"/>
    <property type="match status" value="1"/>
</dbReference>
<name>A0A091EN91_CORBR</name>
<evidence type="ECO:0000313" key="5">
    <source>
        <dbReference type="Proteomes" id="UP000052976"/>
    </source>
</evidence>
<dbReference type="PROSITE" id="PS50878">
    <property type="entry name" value="RT_POL"/>
    <property type="match status" value="1"/>
</dbReference>
<evidence type="ECO:0000256" key="1">
    <source>
        <dbReference type="ARBA" id="ARBA00010879"/>
    </source>
</evidence>
<dbReference type="Gene3D" id="3.30.70.270">
    <property type="match status" value="2"/>
</dbReference>